<dbReference type="SUPFAM" id="SSF51182">
    <property type="entry name" value="RmlC-like cupins"/>
    <property type="match status" value="1"/>
</dbReference>
<dbReference type="AlphaFoldDB" id="A0A383RDH7"/>
<dbReference type="PROSITE" id="PS50943">
    <property type="entry name" value="HTH_CROC1"/>
    <property type="match status" value="1"/>
</dbReference>
<dbReference type="Gene3D" id="2.60.120.10">
    <property type="entry name" value="Jelly Rolls"/>
    <property type="match status" value="1"/>
</dbReference>
<dbReference type="PANTHER" id="PTHR46797">
    <property type="entry name" value="HTH-TYPE TRANSCRIPTIONAL REGULATOR"/>
    <property type="match status" value="1"/>
</dbReference>
<organism evidence="4 5">
    <name type="scientific">Paenibacillus alvei</name>
    <name type="common">Bacillus alvei</name>
    <dbReference type="NCBI Taxonomy" id="44250"/>
    <lineage>
        <taxon>Bacteria</taxon>
        <taxon>Bacillati</taxon>
        <taxon>Bacillota</taxon>
        <taxon>Bacilli</taxon>
        <taxon>Bacillales</taxon>
        <taxon>Paenibacillaceae</taxon>
        <taxon>Paenibacillus</taxon>
    </lineage>
</organism>
<accession>A0A383RDH7</accession>
<feature type="domain" description="HTH cro/C1-type" evidence="2">
    <location>
        <begin position="17"/>
        <end position="71"/>
    </location>
</feature>
<dbReference type="InterPro" id="IPR011051">
    <property type="entry name" value="RmlC_Cupin_sf"/>
</dbReference>
<evidence type="ECO:0000313" key="4">
    <source>
        <dbReference type="EMBL" id="SYX84316.1"/>
    </source>
</evidence>
<evidence type="ECO:0000313" key="3">
    <source>
        <dbReference type="EMBL" id="MCY9529881.1"/>
    </source>
</evidence>
<gene>
    <name evidence="3" type="ORF">M5X04_11110</name>
    <name evidence="4" type="ORF">PBLR_12738</name>
</gene>
<dbReference type="EMBL" id="LS992241">
    <property type="protein sequence ID" value="SYX84316.1"/>
    <property type="molecule type" value="Genomic_DNA"/>
</dbReference>
<dbReference type="SMART" id="SM00530">
    <property type="entry name" value="HTH_XRE"/>
    <property type="match status" value="1"/>
</dbReference>
<dbReference type="InterPro" id="IPR050807">
    <property type="entry name" value="TransReg_Diox_bact_type"/>
</dbReference>
<evidence type="ECO:0000259" key="2">
    <source>
        <dbReference type="PROSITE" id="PS50943"/>
    </source>
</evidence>
<dbReference type="GO" id="GO:0005829">
    <property type="term" value="C:cytosol"/>
    <property type="evidence" value="ECO:0007669"/>
    <property type="project" value="TreeGrafter"/>
</dbReference>
<dbReference type="GO" id="GO:0003700">
    <property type="term" value="F:DNA-binding transcription factor activity"/>
    <property type="evidence" value="ECO:0007669"/>
    <property type="project" value="TreeGrafter"/>
</dbReference>
<evidence type="ECO:0000313" key="6">
    <source>
        <dbReference type="Proteomes" id="UP001527090"/>
    </source>
</evidence>
<dbReference type="InterPro" id="IPR013096">
    <property type="entry name" value="Cupin_2"/>
</dbReference>
<evidence type="ECO:0000313" key="5">
    <source>
        <dbReference type="Proteomes" id="UP000304148"/>
    </source>
</evidence>
<dbReference type="Gene3D" id="1.10.260.40">
    <property type="entry name" value="lambda repressor-like DNA-binding domains"/>
    <property type="match status" value="1"/>
</dbReference>
<reference evidence="5" key="1">
    <citation type="submission" date="2018-08" db="EMBL/GenBank/DDBJ databases">
        <authorList>
            <person name="Chevrot R."/>
        </authorList>
    </citation>
    <scope>NUCLEOTIDE SEQUENCE [LARGE SCALE GENOMIC DNA]</scope>
</reference>
<reference evidence="3 6" key="3">
    <citation type="submission" date="2022-05" db="EMBL/GenBank/DDBJ databases">
        <title>Genome Sequencing of Bee-Associated Microbes.</title>
        <authorList>
            <person name="Dunlap C."/>
        </authorList>
    </citation>
    <scope>NUCLEOTIDE SEQUENCE [LARGE SCALE GENOMIC DNA]</scope>
    <source>
        <strain evidence="3 6">NRRL NRS-750</strain>
    </source>
</reference>
<keyword evidence="1 4" id="KW-0238">DNA-binding</keyword>
<protein>
    <submittedName>
        <fullName evidence="4">Putative DNA-binding protein</fullName>
    </submittedName>
    <submittedName>
        <fullName evidence="3">XRE family transcriptional regulator</fullName>
    </submittedName>
</protein>
<proteinExistence type="predicted"/>
<dbReference type="CDD" id="cd02209">
    <property type="entry name" value="cupin_XRE_C"/>
    <property type="match status" value="1"/>
</dbReference>
<dbReference type="RefSeq" id="WP_021253831.1">
    <property type="nucleotide sequence ID" value="NZ_JAMDLY010000011.1"/>
</dbReference>
<evidence type="ECO:0000256" key="1">
    <source>
        <dbReference type="ARBA" id="ARBA00023125"/>
    </source>
</evidence>
<dbReference type="Pfam" id="PF01381">
    <property type="entry name" value="HTH_3"/>
    <property type="match status" value="1"/>
</dbReference>
<dbReference type="GO" id="GO:0003677">
    <property type="term" value="F:DNA binding"/>
    <property type="evidence" value="ECO:0007669"/>
    <property type="project" value="UniProtKB-KW"/>
</dbReference>
<dbReference type="Proteomes" id="UP000304148">
    <property type="component" value="Chromosome"/>
</dbReference>
<keyword evidence="6" id="KW-1185">Reference proteome</keyword>
<dbReference type="SUPFAM" id="SSF47413">
    <property type="entry name" value="lambda repressor-like DNA-binding domains"/>
    <property type="match status" value="1"/>
</dbReference>
<dbReference type="PANTHER" id="PTHR46797:SF24">
    <property type="entry name" value="DNA-BINDING PHAGE PROTEIN"/>
    <property type="match status" value="1"/>
</dbReference>
<reference evidence="4" key="2">
    <citation type="submission" date="2018-08" db="EMBL/GenBank/DDBJ databases">
        <authorList>
            <person name="Ferrada E.E."/>
            <person name="Latorre B.A."/>
        </authorList>
    </citation>
    <scope>NUCLEOTIDE SEQUENCE</scope>
    <source>
        <strain evidence="4">Paenibacillus B-LR1</strain>
    </source>
</reference>
<name>A0A383RDH7_PAEAL</name>
<dbReference type="EMBL" id="JAMDLY010000011">
    <property type="protein sequence ID" value="MCY9529881.1"/>
    <property type="molecule type" value="Genomic_DNA"/>
</dbReference>
<dbReference type="InterPro" id="IPR010982">
    <property type="entry name" value="Lambda_DNA-bd_dom_sf"/>
</dbReference>
<dbReference type="Pfam" id="PF07883">
    <property type="entry name" value="Cupin_2"/>
    <property type="match status" value="1"/>
</dbReference>
<dbReference type="InterPro" id="IPR001387">
    <property type="entry name" value="Cro/C1-type_HTH"/>
</dbReference>
<dbReference type="CDD" id="cd00093">
    <property type="entry name" value="HTH_XRE"/>
    <property type="match status" value="1"/>
</dbReference>
<dbReference type="Proteomes" id="UP001527090">
    <property type="component" value="Unassembled WGS sequence"/>
</dbReference>
<dbReference type="InterPro" id="IPR014710">
    <property type="entry name" value="RmlC-like_jellyroll"/>
</dbReference>
<sequence length="186" mass="21104">MNEHETKQLMQSVGANLRKLRKDKQLSLEELSALSGVSKLTLGNIERGDTNPTIGMMWKISRHLSVPLMTLLMPDKSVRISRSGHGPTYESESGQWILEPVFTDLREKMEMLRARLKPNCVYEPEPNHPWTVEIATVMSGTVQLTIGEDTYTLHQFDSIQFSATETHMYANVGDEEAVVQFTVFYS</sequence>